<dbReference type="InterPro" id="IPR036366">
    <property type="entry name" value="PGBDSf"/>
</dbReference>
<comment type="caution">
    <text evidence="7">The sequence shown here is derived from an EMBL/GenBank/DDBJ whole genome shotgun (WGS) entry which is preliminary data.</text>
</comment>
<comment type="similarity">
    <text evidence="2">Belongs to the N-acetylmuramoyl-L-alanine amidase 2 family.</text>
</comment>
<dbReference type="GO" id="GO:0071555">
    <property type="term" value="P:cell wall organization"/>
    <property type="evidence" value="ECO:0007669"/>
    <property type="project" value="UniProtKB-KW"/>
</dbReference>
<dbReference type="SUPFAM" id="SSF55846">
    <property type="entry name" value="N-acetylmuramoyl-L-alanine amidase-like"/>
    <property type="match status" value="1"/>
</dbReference>
<dbReference type="Pfam" id="PF01510">
    <property type="entry name" value="Amidase_2"/>
    <property type="match status" value="1"/>
</dbReference>
<comment type="catalytic activity">
    <reaction evidence="1">
        <text>Hydrolyzes the link between N-acetylmuramoyl residues and L-amino acid residues in certain cell-wall glycopeptides.</text>
        <dbReference type="EC" id="3.5.1.28"/>
    </reaction>
</comment>
<dbReference type="Gene3D" id="1.10.101.10">
    <property type="entry name" value="PGBD-like superfamily/PGBD"/>
    <property type="match status" value="2"/>
</dbReference>
<dbReference type="EMBL" id="BLWC01000001">
    <property type="protein sequence ID" value="GFN00956.1"/>
    <property type="molecule type" value="Genomic_DNA"/>
</dbReference>
<dbReference type="Gene3D" id="3.40.80.10">
    <property type="entry name" value="Peptidoglycan recognition protein-like"/>
    <property type="match status" value="1"/>
</dbReference>
<dbReference type="GO" id="GO:0008745">
    <property type="term" value="F:N-acetylmuramoyl-L-alanine amidase activity"/>
    <property type="evidence" value="ECO:0007669"/>
    <property type="project" value="UniProtKB-EC"/>
</dbReference>
<dbReference type="InterPro" id="IPR002477">
    <property type="entry name" value="Peptidoglycan-bd-like"/>
</dbReference>
<name>A0A7J0CER1_9ACTN</name>
<evidence type="ECO:0000256" key="3">
    <source>
        <dbReference type="ARBA" id="ARBA00011901"/>
    </source>
</evidence>
<accession>A0A7J0CER1</accession>
<evidence type="ECO:0000259" key="6">
    <source>
        <dbReference type="SMART" id="SM00644"/>
    </source>
</evidence>
<feature type="domain" description="N-acetylmuramoyl-L-alanine amidase" evidence="6">
    <location>
        <begin position="5"/>
        <end position="133"/>
    </location>
</feature>
<sequence>MPANSGNYTVGRTAAISAVVIHVTQGSYAGSISWFQDPSSNVSAHYVIRSSDGQVTQTVRDKDTGYHARSGNAYSVGIEHEGYVDNPAWFTDAMYRSSAALTRHLADRYGIPKDRAHIVGHSEVPNNDHTDPGPNWNWAYYMQLVGGSTGGTVNLDFPAYDTLRSGSTGPQTTAAQTLLNAQGFAAGSADGVFGANTVTAVKAFQSARGLPSDGVIGRQSWTALLSAGTKPVLREGSSGADVKRLQRSLTAALGRAVGVDGSFGSGTAQAVRDFQGSRSLTVDGIAGSATWAALQAGR</sequence>
<dbReference type="Proteomes" id="UP000498980">
    <property type="component" value="Unassembled WGS sequence"/>
</dbReference>
<keyword evidence="4" id="KW-0378">Hydrolase</keyword>
<proteinExistence type="inferred from homology"/>
<reference evidence="7 8" key="1">
    <citation type="submission" date="2020-05" db="EMBL/GenBank/DDBJ databases">
        <title>Whole genome shotgun sequence of Streptomyces fulvorobeus NBRC 15897.</title>
        <authorList>
            <person name="Komaki H."/>
            <person name="Tamura T."/>
        </authorList>
    </citation>
    <scope>NUCLEOTIDE SEQUENCE [LARGE SCALE GENOMIC DNA]</scope>
    <source>
        <strain evidence="7 8">NBRC 15897</strain>
    </source>
</reference>
<dbReference type="AlphaFoldDB" id="A0A7J0CER1"/>
<dbReference type="InterPro" id="IPR036505">
    <property type="entry name" value="Amidase/PGRP_sf"/>
</dbReference>
<protein>
    <recommendedName>
        <fullName evidence="3">N-acetylmuramoyl-L-alanine amidase</fullName>
        <ecNumber evidence="3">3.5.1.28</ecNumber>
    </recommendedName>
</protein>
<evidence type="ECO:0000313" key="7">
    <source>
        <dbReference type="EMBL" id="GFN00956.1"/>
    </source>
</evidence>
<dbReference type="SMART" id="SM00644">
    <property type="entry name" value="Ami_2"/>
    <property type="match status" value="1"/>
</dbReference>
<keyword evidence="5" id="KW-0961">Cell wall biogenesis/degradation</keyword>
<organism evidence="7 8">
    <name type="scientific">Streptomyces fulvorobeus</name>
    <dbReference type="NCBI Taxonomy" id="284028"/>
    <lineage>
        <taxon>Bacteria</taxon>
        <taxon>Bacillati</taxon>
        <taxon>Actinomycetota</taxon>
        <taxon>Actinomycetes</taxon>
        <taxon>Kitasatosporales</taxon>
        <taxon>Streptomycetaceae</taxon>
        <taxon>Streptomyces</taxon>
    </lineage>
</organism>
<gene>
    <name evidence="7" type="ORF">Sfulv_57660</name>
</gene>
<evidence type="ECO:0000256" key="5">
    <source>
        <dbReference type="ARBA" id="ARBA00023316"/>
    </source>
</evidence>
<evidence type="ECO:0000313" key="8">
    <source>
        <dbReference type="Proteomes" id="UP000498980"/>
    </source>
</evidence>
<dbReference type="Pfam" id="PF01471">
    <property type="entry name" value="PG_binding_1"/>
    <property type="match status" value="2"/>
</dbReference>
<dbReference type="GO" id="GO:0009253">
    <property type="term" value="P:peptidoglycan catabolic process"/>
    <property type="evidence" value="ECO:0007669"/>
    <property type="project" value="InterPro"/>
</dbReference>
<evidence type="ECO:0000256" key="1">
    <source>
        <dbReference type="ARBA" id="ARBA00001561"/>
    </source>
</evidence>
<evidence type="ECO:0000256" key="4">
    <source>
        <dbReference type="ARBA" id="ARBA00022801"/>
    </source>
</evidence>
<dbReference type="SUPFAM" id="SSF47090">
    <property type="entry name" value="PGBD-like"/>
    <property type="match status" value="2"/>
</dbReference>
<dbReference type="GO" id="GO:0009254">
    <property type="term" value="P:peptidoglycan turnover"/>
    <property type="evidence" value="ECO:0007669"/>
    <property type="project" value="TreeGrafter"/>
</dbReference>
<dbReference type="CDD" id="cd06583">
    <property type="entry name" value="PGRP"/>
    <property type="match status" value="1"/>
</dbReference>
<keyword evidence="8" id="KW-1185">Reference proteome</keyword>
<dbReference type="PANTHER" id="PTHR30417">
    <property type="entry name" value="N-ACETYLMURAMOYL-L-ALANINE AMIDASE AMID"/>
    <property type="match status" value="1"/>
</dbReference>
<dbReference type="InterPro" id="IPR002502">
    <property type="entry name" value="Amidase_domain"/>
</dbReference>
<dbReference type="InterPro" id="IPR036365">
    <property type="entry name" value="PGBD-like_sf"/>
</dbReference>
<dbReference type="EC" id="3.5.1.28" evidence="3"/>
<evidence type="ECO:0000256" key="2">
    <source>
        <dbReference type="ARBA" id="ARBA00007553"/>
    </source>
</evidence>
<dbReference type="PANTHER" id="PTHR30417:SF1">
    <property type="entry name" value="N-ACETYLMURAMOYL-L-ALANINE AMIDASE AMID"/>
    <property type="match status" value="1"/>
</dbReference>
<dbReference type="InterPro" id="IPR051206">
    <property type="entry name" value="NAMLAA_amidase_2"/>
</dbReference>
<dbReference type="FunFam" id="3.40.80.10:FF:000006">
    <property type="entry name" value="N-acetylmuramoyl-L-alanine amidase"/>
    <property type="match status" value="1"/>
</dbReference>